<accession>A0AB36R3N9</accession>
<dbReference type="Proteomes" id="UP000216215">
    <property type="component" value="Unassembled WGS sequence"/>
</dbReference>
<protein>
    <submittedName>
        <fullName evidence="1">Uncharacterized protein</fullName>
    </submittedName>
</protein>
<name>A0AB36R3N9_9HYPH</name>
<sequence>MKEVDGLQNEVLLEQIGRIDNHFESNPDCLWSKGVNLTPAQKVRYLYDLQSSLGRYVGLKEEVAQKSPKAVFTNDKETLRSFHMRIDRLQNDPAIQSWMRNTFAPAMAQKIYDTPPIRQMLLETMKSDVVDGGILKTATAHGVKAGDAVRLHMREYGLLQSMMTPADLKYYSQGAADALGHFIDGFMSPNHIDRLTATQMQAHYGMDYNKGLGSLDMTADPGIRSLAQDTHQSDAKVRADLGALVNATLGYVRKGLKYSEALDKAKISSVEC</sequence>
<reference evidence="2" key="1">
    <citation type="submission" date="2017-08" db="EMBL/GenBank/DDBJ databases">
        <title>Mesorhizobium wenxinae sp. nov., a novel rhizobial species isolated from root nodules of chickpea (Cicer arietinum L.).</title>
        <authorList>
            <person name="Zhang J."/>
        </authorList>
    </citation>
    <scope>NUCLEOTIDE SEQUENCE [LARGE SCALE GENOMIC DNA]</scope>
    <source>
        <strain evidence="2">USDA 3392</strain>
    </source>
</reference>
<organism evidence="1 2">
    <name type="scientific">Mesorhizobium mediterraneum</name>
    <dbReference type="NCBI Taxonomy" id="43617"/>
    <lineage>
        <taxon>Bacteria</taxon>
        <taxon>Pseudomonadati</taxon>
        <taxon>Pseudomonadota</taxon>
        <taxon>Alphaproteobacteria</taxon>
        <taxon>Hyphomicrobiales</taxon>
        <taxon>Phyllobacteriaceae</taxon>
        <taxon>Mesorhizobium</taxon>
    </lineage>
</organism>
<comment type="caution">
    <text evidence="1">The sequence shown here is derived from an EMBL/GenBank/DDBJ whole genome shotgun (WGS) entry which is preliminary data.</text>
</comment>
<evidence type="ECO:0000313" key="2">
    <source>
        <dbReference type="Proteomes" id="UP000216215"/>
    </source>
</evidence>
<keyword evidence="2" id="KW-1185">Reference proteome</keyword>
<dbReference type="RefSeq" id="WP_095488483.1">
    <property type="nucleotide sequence ID" value="NZ_NPKI01000038.1"/>
</dbReference>
<gene>
    <name evidence="1" type="ORF">CIT25_28000</name>
</gene>
<dbReference type="EMBL" id="NPKI01000038">
    <property type="protein sequence ID" value="PAP98943.1"/>
    <property type="molecule type" value="Genomic_DNA"/>
</dbReference>
<evidence type="ECO:0000313" key="1">
    <source>
        <dbReference type="EMBL" id="PAP98943.1"/>
    </source>
</evidence>
<dbReference type="AlphaFoldDB" id="A0AB36R3N9"/>
<proteinExistence type="predicted"/>